<dbReference type="InterPro" id="IPR007867">
    <property type="entry name" value="GMC_OxRtase_C"/>
</dbReference>
<feature type="binding site" evidence="5">
    <location>
        <position position="220"/>
    </location>
    <ligand>
        <name>FAD</name>
        <dbReference type="ChEBI" id="CHEBI:57692"/>
    </ligand>
</feature>
<dbReference type="GO" id="GO:0008812">
    <property type="term" value="F:choline dehydrogenase activity"/>
    <property type="evidence" value="ECO:0007669"/>
    <property type="project" value="UniProtKB-EC"/>
</dbReference>
<evidence type="ECO:0000256" key="5">
    <source>
        <dbReference type="PIRSR" id="PIRSR000137-2"/>
    </source>
</evidence>
<comment type="similarity">
    <text evidence="2 6">Belongs to the GMC oxidoreductase family.</text>
</comment>
<dbReference type="Gene3D" id="3.30.560.10">
    <property type="entry name" value="Glucose Oxidase, domain 3"/>
    <property type="match status" value="1"/>
</dbReference>
<evidence type="ECO:0000313" key="9">
    <source>
        <dbReference type="EMBL" id="ROH87909.1"/>
    </source>
</evidence>
<comment type="caution">
    <text evidence="9">The sequence shown here is derived from an EMBL/GenBank/DDBJ whole genome shotgun (WGS) entry which is preliminary data.</text>
</comment>
<dbReference type="PROSITE" id="PS00624">
    <property type="entry name" value="GMC_OXRED_2"/>
    <property type="match status" value="1"/>
</dbReference>
<dbReference type="Proteomes" id="UP000282106">
    <property type="component" value="Unassembled WGS sequence"/>
</dbReference>
<evidence type="ECO:0000259" key="8">
    <source>
        <dbReference type="PROSITE" id="PS00624"/>
    </source>
</evidence>
<sequence length="534" mass="58415">MEADYVIVGGGSAGCVLANRLSADGRFQVVLIEAGPPDASPFIHMPAGIIPVIRSDTYNWKYWTAPEPNMGNRPMHWPRGRTLGGSSSINAMCYIRGHAWDYDHWASLGCQGWSYADVLPVFRRLENYEPCAGEPDAYHGVGGPLNVARARYLNPLMHAFVQAAQQAGHPLSADFNGASQEGVGYYDVMQKGGERCSNARAYLEPAKSRANLSILTEAQVTGVRFEGKRAVAVQLRNAPGEVRARREVILSAGAVGSPQLLLLSGIGPAAHLREMEVPLVQALPGVGENLQDHLDIAITVLEKTRHAVSLNPLGLPRSLKALWRYLRHRQGEMTSNFAQAGGFLRSGPEEAIPDVQLHFVPFVYSNHGQDLMPIIRHWGYTLMACDLRPRSRGRISLASRDPLAHPNIEARYLQHDSEMQRLLRALRLGREILAQPAFAPHRGREQMPGDGVLSEAPLREWIRQKAETIYHPVGTCKMGVDDMAVVDLRLKVRGVEGLRVVDASIMPTLIGGNTNAPTTMIAEKGADAILADAA</sequence>
<keyword evidence="4 5" id="KW-0274">FAD</keyword>
<evidence type="ECO:0000259" key="7">
    <source>
        <dbReference type="PROSITE" id="PS00623"/>
    </source>
</evidence>
<dbReference type="Gene3D" id="3.50.50.60">
    <property type="entry name" value="FAD/NAD(P)-binding domain"/>
    <property type="match status" value="1"/>
</dbReference>
<dbReference type="AlphaFoldDB" id="A0A3N0V564"/>
<proteinExistence type="inferred from homology"/>
<dbReference type="NCBIfam" id="NF002550">
    <property type="entry name" value="PRK02106.1"/>
    <property type="match status" value="1"/>
</dbReference>
<dbReference type="PIRSF" id="PIRSF000137">
    <property type="entry name" value="Alcohol_oxidase"/>
    <property type="match status" value="1"/>
</dbReference>
<dbReference type="SUPFAM" id="SSF51905">
    <property type="entry name" value="FAD/NAD(P)-binding domain"/>
    <property type="match status" value="1"/>
</dbReference>
<name>A0A3N0V564_9GAMM</name>
<dbReference type="RefSeq" id="WP_123212633.1">
    <property type="nucleotide sequence ID" value="NZ_RJVO01000007.1"/>
</dbReference>
<accession>A0A3N0V564</accession>
<keyword evidence="9" id="KW-0560">Oxidoreductase</keyword>
<evidence type="ECO:0000256" key="3">
    <source>
        <dbReference type="ARBA" id="ARBA00022630"/>
    </source>
</evidence>
<dbReference type="EMBL" id="RJVO01000007">
    <property type="protein sequence ID" value="ROH87909.1"/>
    <property type="molecule type" value="Genomic_DNA"/>
</dbReference>
<keyword evidence="10" id="KW-1185">Reference proteome</keyword>
<dbReference type="PROSITE" id="PS00623">
    <property type="entry name" value="GMC_OXRED_1"/>
    <property type="match status" value="1"/>
</dbReference>
<dbReference type="InterPro" id="IPR012132">
    <property type="entry name" value="GMC_OxRdtase"/>
</dbReference>
<dbReference type="PANTHER" id="PTHR11552">
    <property type="entry name" value="GLUCOSE-METHANOL-CHOLINE GMC OXIDOREDUCTASE"/>
    <property type="match status" value="1"/>
</dbReference>
<evidence type="ECO:0000256" key="2">
    <source>
        <dbReference type="ARBA" id="ARBA00010790"/>
    </source>
</evidence>
<protein>
    <submittedName>
        <fullName evidence="9">Choline dehydrogenase</fullName>
        <ecNumber evidence="9">1.1.99.1</ecNumber>
    </submittedName>
</protein>
<evidence type="ECO:0000313" key="10">
    <source>
        <dbReference type="Proteomes" id="UP000282106"/>
    </source>
</evidence>
<organism evidence="9 10">
    <name type="scientific">Stagnimonas aquatica</name>
    <dbReference type="NCBI Taxonomy" id="2689987"/>
    <lineage>
        <taxon>Bacteria</taxon>
        <taxon>Pseudomonadati</taxon>
        <taxon>Pseudomonadota</taxon>
        <taxon>Gammaproteobacteria</taxon>
        <taxon>Nevskiales</taxon>
        <taxon>Nevskiaceae</taxon>
        <taxon>Stagnimonas</taxon>
    </lineage>
</organism>
<dbReference type="FunCoup" id="A0A3N0V564">
    <property type="interactions" value="188"/>
</dbReference>
<dbReference type="Pfam" id="PF05199">
    <property type="entry name" value="GMC_oxred_C"/>
    <property type="match status" value="1"/>
</dbReference>
<dbReference type="InterPro" id="IPR000172">
    <property type="entry name" value="GMC_OxRdtase_N"/>
</dbReference>
<dbReference type="InterPro" id="IPR036188">
    <property type="entry name" value="FAD/NAD-bd_sf"/>
</dbReference>
<reference evidence="9 10" key="1">
    <citation type="submission" date="2018-10" db="EMBL/GenBank/DDBJ databases">
        <authorList>
            <person name="Chen W.-M."/>
        </authorList>
    </citation>
    <scope>NUCLEOTIDE SEQUENCE [LARGE SCALE GENOMIC DNA]</scope>
    <source>
        <strain evidence="9 10">THS-13</strain>
    </source>
</reference>
<feature type="domain" description="Glucose-methanol-choline oxidoreductase N-terminal" evidence="7">
    <location>
        <begin position="80"/>
        <end position="103"/>
    </location>
</feature>
<feature type="domain" description="Glucose-methanol-choline oxidoreductase N-terminal" evidence="8">
    <location>
        <begin position="253"/>
        <end position="267"/>
    </location>
</feature>
<dbReference type="SUPFAM" id="SSF54373">
    <property type="entry name" value="FAD-linked reductases, C-terminal domain"/>
    <property type="match status" value="1"/>
</dbReference>
<keyword evidence="3 6" id="KW-0285">Flavoprotein</keyword>
<dbReference type="InParanoid" id="A0A3N0V564"/>
<gene>
    <name evidence="9" type="ORF">ED208_14480</name>
</gene>
<evidence type="ECO:0000256" key="1">
    <source>
        <dbReference type="ARBA" id="ARBA00001974"/>
    </source>
</evidence>
<evidence type="ECO:0000256" key="4">
    <source>
        <dbReference type="ARBA" id="ARBA00022827"/>
    </source>
</evidence>
<dbReference type="Pfam" id="PF00732">
    <property type="entry name" value="GMC_oxred_N"/>
    <property type="match status" value="1"/>
</dbReference>
<dbReference type="PANTHER" id="PTHR11552:SF147">
    <property type="entry name" value="CHOLINE DEHYDROGENASE, MITOCHONDRIAL"/>
    <property type="match status" value="1"/>
</dbReference>
<dbReference type="GO" id="GO:0050660">
    <property type="term" value="F:flavin adenine dinucleotide binding"/>
    <property type="evidence" value="ECO:0007669"/>
    <property type="project" value="InterPro"/>
</dbReference>
<comment type="cofactor">
    <cofactor evidence="1 5">
        <name>FAD</name>
        <dbReference type="ChEBI" id="CHEBI:57692"/>
    </cofactor>
</comment>
<evidence type="ECO:0000256" key="6">
    <source>
        <dbReference type="RuleBase" id="RU003968"/>
    </source>
</evidence>
<dbReference type="EC" id="1.1.99.1" evidence="9"/>